<comment type="caution">
    <text evidence="1">The sequence shown here is derived from an EMBL/GenBank/DDBJ whole genome shotgun (WGS) entry which is preliminary data.</text>
</comment>
<keyword evidence="2" id="KW-1185">Reference proteome</keyword>
<evidence type="ECO:0000313" key="2">
    <source>
        <dbReference type="Proteomes" id="UP000789706"/>
    </source>
</evidence>
<sequence length="43" mass="4726">EGIEFYGRYGGGGSRSMDISFLISKRLACVDTGIFLSDMFVVM</sequence>
<evidence type="ECO:0000313" key="1">
    <source>
        <dbReference type="EMBL" id="CAG8662395.1"/>
    </source>
</evidence>
<dbReference type="Proteomes" id="UP000789706">
    <property type="component" value="Unassembled WGS sequence"/>
</dbReference>
<gene>
    <name evidence="1" type="ORF">DEBURN_LOCUS11805</name>
</gene>
<feature type="non-terminal residue" evidence="1">
    <location>
        <position position="43"/>
    </location>
</feature>
<name>A0A9N9E8I3_9GLOM</name>
<dbReference type="AlphaFoldDB" id="A0A9N9E8I3"/>
<protein>
    <submittedName>
        <fullName evidence="1">4441_t:CDS:1</fullName>
    </submittedName>
</protein>
<feature type="non-terminal residue" evidence="1">
    <location>
        <position position="1"/>
    </location>
</feature>
<proteinExistence type="predicted"/>
<reference evidence="1" key="1">
    <citation type="submission" date="2021-06" db="EMBL/GenBank/DDBJ databases">
        <authorList>
            <person name="Kallberg Y."/>
            <person name="Tangrot J."/>
            <person name="Rosling A."/>
        </authorList>
    </citation>
    <scope>NUCLEOTIDE SEQUENCE</scope>
    <source>
        <strain evidence="1">AZ414A</strain>
    </source>
</reference>
<organism evidence="1 2">
    <name type="scientific">Diversispora eburnea</name>
    <dbReference type="NCBI Taxonomy" id="1213867"/>
    <lineage>
        <taxon>Eukaryota</taxon>
        <taxon>Fungi</taxon>
        <taxon>Fungi incertae sedis</taxon>
        <taxon>Mucoromycota</taxon>
        <taxon>Glomeromycotina</taxon>
        <taxon>Glomeromycetes</taxon>
        <taxon>Diversisporales</taxon>
        <taxon>Diversisporaceae</taxon>
        <taxon>Diversispora</taxon>
    </lineage>
</organism>
<accession>A0A9N9E8I3</accession>
<dbReference type="EMBL" id="CAJVPK010008663">
    <property type="protein sequence ID" value="CAG8662395.1"/>
    <property type="molecule type" value="Genomic_DNA"/>
</dbReference>